<keyword evidence="8 10" id="KW-1133">Transmembrane helix</keyword>
<dbReference type="AlphaFoldDB" id="Q4PNG6"/>
<sequence length="211" mass="23681">MLKNFYGKLIGNSKLVIAALMAIPMMSVLLIFILSHALFTPEQPSTDEIINSLTHKAKLGGIDLSSLGIKIDLGDNETDNETQEQGYVVTEDGLIIWDKHYYYEIVRTFVTNVQGQSDTIVRANLAVSSYLAGTVGENYQMQMTAFDPMMMSAVLNFMADTTKSDYIGSKNIERTSNKIKDVINDVLKKQEARYFVDHVYFVQLAMNDGRL</sequence>
<comment type="subcellular location">
    <subcellularLocation>
        <location evidence="2">Cell membrane</location>
        <topology evidence="2">Single-pass membrane protein</topology>
    </subcellularLocation>
</comment>
<dbReference type="GO" id="GO:0005886">
    <property type="term" value="C:plasma membrane"/>
    <property type="evidence" value="ECO:0007669"/>
    <property type="project" value="UniProtKB-SubCell"/>
</dbReference>
<keyword evidence="9 10" id="KW-0472">Membrane</keyword>
<organism evidence="11">
    <name type="scientific">Uncultured marine bacterium 66A03</name>
    <dbReference type="NCBI Taxonomy" id="331677"/>
    <lineage>
        <taxon>Bacteria</taxon>
        <taxon>environmental samples</taxon>
    </lineage>
</organism>
<keyword evidence="7 10" id="KW-0283">Flagellar rotation</keyword>
<reference evidence="11" key="1">
    <citation type="journal article" date="2005" name="PLoS Biol.">
        <title>New insights into metabolic properties of marine bacteria encoding proteorhodopsins.</title>
        <authorList>
            <person name="Sabehi G."/>
            <person name="Loy A."/>
            <person name="Jung K.H."/>
            <person name="Partha R."/>
            <person name="Spudich J.L."/>
            <person name="Isaacson T."/>
            <person name="Hirschberg J."/>
            <person name="Wagner M."/>
            <person name="Beja O."/>
        </authorList>
    </citation>
    <scope>NUCLEOTIDE SEQUENCE</scope>
</reference>
<dbReference type="GO" id="GO:0009425">
    <property type="term" value="C:bacterial-type flagellum basal body"/>
    <property type="evidence" value="ECO:0007669"/>
    <property type="project" value="InterPro"/>
</dbReference>
<dbReference type="Pfam" id="PF03748">
    <property type="entry name" value="FliL"/>
    <property type="match status" value="1"/>
</dbReference>
<evidence type="ECO:0000256" key="1">
    <source>
        <dbReference type="ARBA" id="ARBA00002254"/>
    </source>
</evidence>
<evidence type="ECO:0000256" key="3">
    <source>
        <dbReference type="ARBA" id="ARBA00008281"/>
    </source>
</evidence>
<evidence type="ECO:0000256" key="10">
    <source>
        <dbReference type="RuleBase" id="RU364125"/>
    </source>
</evidence>
<proteinExistence type="inferred from homology"/>
<accession>Q4PNG6</accession>
<dbReference type="GO" id="GO:0006935">
    <property type="term" value="P:chemotaxis"/>
    <property type="evidence" value="ECO:0007669"/>
    <property type="project" value="UniProtKB-KW"/>
</dbReference>
<evidence type="ECO:0000256" key="5">
    <source>
        <dbReference type="ARBA" id="ARBA00022500"/>
    </source>
</evidence>
<evidence type="ECO:0000256" key="8">
    <source>
        <dbReference type="ARBA" id="ARBA00022989"/>
    </source>
</evidence>
<dbReference type="EMBL" id="DQ065755">
    <property type="protein sequence ID" value="AAY68333.1"/>
    <property type="molecule type" value="Genomic_DNA"/>
</dbReference>
<name>Q4PNG6_UNCMB</name>
<comment type="function">
    <text evidence="1 10">Controls the rotational direction of flagella during chemotaxis.</text>
</comment>
<dbReference type="InterPro" id="IPR005503">
    <property type="entry name" value="FliL"/>
</dbReference>
<evidence type="ECO:0000256" key="7">
    <source>
        <dbReference type="ARBA" id="ARBA00022779"/>
    </source>
</evidence>
<dbReference type="GO" id="GO:0071973">
    <property type="term" value="P:bacterial-type flagellum-dependent cell motility"/>
    <property type="evidence" value="ECO:0007669"/>
    <property type="project" value="InterPro"/>
</dbReference>
<evidence type="ECO:0000313" key="11">
    <source>
        <dbReference type="EMBL" id="AAY68333.1"/>
    </source>
</evidence>
<comment type="similarity">
    <text evidence="3 10">Belongs to the FliL family.</text>
</comment>
<evidence type="ECO:0000256" key="4">
    <source>
        <dbReference type="ARBA" id="ARBA00022475"/>
    </source>
</evidence>
<keyword evidence="6 10" id="KW-0812">Transmembrane</keyword>
<feature type="transmembrane region" description="Helical" evidence="10">
    <location>
        <begin position="15"/>
        <end position="39"/>
    </location>
</feature>
<evidence type="ECO:0000256" key="6">
    <source>
        <dbReference type="ARBA" id="ARBA00022692"/>
    </source>
</evidence>
<protein>
    <recommendedName>
        <fullName evidence="10">Flagellar protein FliL</fullName>
    </recommendedName>
</protein>
<evidence type="ECO:0000256" key="9">
    <source>
        <dbReference type="ARBA" id="ARBA00023136"/>
    </source>
</evidence>
<keyword evidence="4 10" id="KW-1003">Cell membrane</keyword>
<keyword evidence="5 10" id="KW-0145">Chemotaxis</keyword>
<evidence type="ECO:0000256" key="2">
    <source>
        <dbReference type="ARBA" id="ARBA00004162"/>
    </source>
</evidence>